<dbReference type="SMART" id="SM01365">
    <property type="entry name" value="Op_neuropeptide"/>
    <property type="match status" value="1"/>
</dbReference>
<comment type="subcellular location">
    <subcellularLocation>
        <location evidence="1">Secreted</location>
    </subcellularLocation>
</comment>
<evidence type="ECO:0000256" key="4">
    <source>
        <dbReference type="ARBA" id="ARBA00023205"/>
    </source>
</evidence>
<evidence type="ECO:0000313" key="8">
    <source>
        <dbReference type="RefSeq" id="XP_032830207.1"/>
    </source>
</evidence>
<dbReference type="KEGG" id="pmrn:103091808"/>
<evidence type="ECO:0000256" key="1">
    <source>
        <dbReference type="ARBA" id="ARBA00004613"/>
    </source>
</evidence>
<keyword evidence="3" id="KW-0964">Secreted</keyword>
<evidence type="ECO:0000256" key="2">
    <source>
        <dbReference type="ARBA" id="ARBA00005832"/>
    </source>
</evidence>
<evidence type="ECO:0000259" key="6">
    <source>
        <dbReference type="SMART" id="SM01365"/>
    </source>
</evidence>
<evidence type="ECO:0000256" key="3">
    <source>
        <dbReference type="ARBA" id="ARBA00022525"/>
    </source>
</evidence>
<feature type="region of interest" description="Disordered" evidence="5">
    <location>
        <begin position="174"/>
        <end position="241"/>
    </location>
</feature>
<comment type="similarity">
    <text evidence="2">Belongs to the POMC family.</text>
</comment>
<name>A0AAJ7U8H7_PETMA</name>
<proteinExistence type="inferred from homology"/>
<dbReference type="GO" id="GO:0005576">
    <property type="term" value="C:extracellular region"/>
    <property type="evidence" value="ECO:0007669"/>
    <property type="project" value="UniProtKB-SubCell"/>
</dbReference>
<organism evidence="7 8">
    <name type="scientific">Petromyzon marinus</name>
    <name type="common">Sea lamprey</name>
    <dbReference type="NCBI Taxonomy" id="7757"/>
    <lineage>
        <taxon>Eukaryota</taxon>
        <taxon>Metazoa</taxon>
        <taxon>Chordata</taxon>
        <taxon>Craniata</taxon>
        <taxon>Vertebrata</taxon>
        <taxon>Cyclostomata</taxon>
        <taxon>Hyperoartia</taxon>
        <taxon>Petromyzontiformes</taxon>
        <taxon>Petromyzontidae</taxon>
        <taxon>Petromyzon</taxon>
    </lineage>
</organism>
<keyword evidence="4" id="KW-0257">Endorphin</keyword>
<dbReference type="AlphaFoldDB" id="A0AAJ7U8H7"/>
<evidence type="ECO:0000313" key="7">
    <source>
        <dbReference type="Proteomes" id="UP001318040"/>
    </source>
</evidence>
<feature type="compositionally biased region" description="Polar residues" evidence="5">
    <location>
        <begin position="177"/>
        <end position="194"/>
    </location>
</feature>
<gene>
    <name evidence="8" type="primary">LOC103091808</name>
</gene>
<accession>A0AAJ7U8H7</accession>
<dbReference type="Proteomes" id="UP001318040">
    <property type="component" value="Chromosome 3"/>
</dbReference>
<dbReference type="RefSeq" id="XP_032830207.1">
    <property type="nucleotide sequence ID" value="XM_032974316.1"/>
</dbReference>
<reference evidence="8" key="1">
    <citation type="submission" date="2025-08" db="UniProtKB">
        <authorList>
            <consortium name="RefSeq"/>
        </authorList>
    </citation>
    <scope>IDENTIFICATION</scope>
    <source>
        <tissue evidence="8">Sperm</tissue>
    </source>
</reference>
<protein>
    <submittedName>
        <fullName evidence="8">Pro-opiomelanocortin</fullName>
    </submittedName>
</protein>
<dbReference type="InterPro" id="IPR013532">
    <property type="entry name" value="Opioid_neuropept"/>
</dbReference>
<evidence type="ECO:0000256" key="5">
    <source>
        <dbReference type="SAM" id="MobiDB-lite"/>
    </source>
</evidence>
<dbReference type="GO" id="GO:0007218">
    <property type="term" value="P:neuropeptide signaling pathway"/>
    <property type="evidence" value="ECO:0007669"/>
    <property type="project" value="UniProtKB-KW"/>
</dbReference>
<sequence length="322" mass="35034">MQAGFFPFKSEVVSRYISKRRIAALPQTLLQRKATLKKGKSAAGMMGNCSRLLLLLEMLSIISPSASAMCWARLDQGCFTDCKKYCSNGTRAGTPAAVLENLLACVQLKCSDDGDDNDDDAPLLQWIASRAESRSDFDIANNKWWLVRWGGQSGLSGEGGESGGSPRVEQVDLAGQVESSPATSSSQAKRSVSSPKYAMGHFRWGSPDKATIRKRRPVRPNTSDSPEIPDYAFNGVEGPADDAGDSVFMSRRETPDAAGHRGVDEAAATGEDAEVGNKDGVFRVPPPFKRYGGFMKVMQEIDHWPLVPVIRKVMHKESTKSL</sequence>
<keyword evidence="7" id="KW-1185">Reference proteome</keyword>
<feature type="domain" description="Opiodes neuropeptide" evidence="6">
    <location>
        <begin position="291"/>
        <end position="321"/>
    </location>
</feature>